<evidence type="ECO:0000256" key="3">
    <source>
        <dbReference type="ARBA" id="ARBA00022475"/>
    </source>
</evidence>
<feature type="transmembrane region" description="Helical" evidence="8">
    <location>
        <begin position="244"/>
        <end position="264"/>
    </location>
</feature>
<name>A0A1D8PUA5_CANAL</name>
<keyword evidence="2" id="KW-0813">Transport</keyword>
<dbReference type="Gene3D" id="1.20.1250.20">
    <property type="entry name" value="MFS general substrate transporter like domains"/>
    <property type="match status" value="2"/>
</dbReference>
<reference evidence="10 11" key="1">
    <citation type="journal article" date="2004" name="Proc. Natl. Acad. Sci. U.S.A.">
        <title>The diploid genome sequence of Candida albicans.</title>
        <authorList>
            <person name="Jones T."/>
            <person name="Federspiel N.A."/>
            <person name="Chibana H."/>
            <person name="Dungan J."/>
            <person name="Kalman S."/>
            <person name="Magee B.B."/>
            <person name="Newport G."/>
            <person name="Thorstenson Y.R."/>
            <person name="Agabian N."/>
            <person name="Magee P.T."/>
            <person name="Davis R.W."/>
            <person name="Scherer S."/>
        </authorList>
    </citation>
    <scope>NUCLEOTIDE SEQUENCE [LARGE SCALE GENOMIC DNA]</scope>
    <source>
        <strain evidence="11">SC5314 / ATCC MYA-2876</strain>
    </source>
</reference>
<feature type="transmembrane region" description="Helical" evidence="8">
    <location>
        <begin position="315"/>
        <end position="335"/>
    </location>
</feature>
<dbReference type="OMA" id="SWHIWAL"/>
<dbReference type="PANTHER" id="PTHR43791:SF39">
    <property type="entry name" value="TRANSPORTER LIZ1_SEO1, PUTATIVE (AFU_ORTHOLOGUE AFUA_3G00980)-RELATED"/>
    <property type="match status" value="1"/>
</dbReference>
<dbReference type="InterPro" id="IPR036259">
    <property type="entry name" value="MFS_trans_sf"/>
</dbReference>
<dbReference type="EMBL" id="CP017630">
    <property type="protein sequence ID" value="AOW31725.1"/>
    <property type="molecule type" value="Genomic_DNA"/>
</dbReference>
<feature type="transmembrane region" description="Helical" evidence="8">
    <location>
        <begin position="149"/>
        <end position="169"/>
    </location>
</feature>
<evidence type="ECO:0000256" key="1">
    <source>
        <dbReference type="ARBA" id="ARBA00004651"/>
    </source>
</evidence>
<accession>A0A1D8PUA5</accession>
<evidence type="ECO:0000313" key="9">
    <source>
        <dbReference type="CGD" id="CAL0000177995"/>
    </source>
</evidence>
<feature type="transmembrane region" description="Helical" evidence="8">
    <location>
        <begin position="122"/>
        <end position="142"/>
    </location>
</feature>
<dbReference type="AlphaFoldDB" id="A0A1D8PUA5"/>
<feature type="transmembrane region" description="Helical" evidence="8">
    <location>
        <begin position="385"/>
        <end position="405"/>
    </location>
</feature>
<dbReference type="InParanoid" id="A0A1D8PUA5"/>
<dbReference type="Proteomes" id="UP000000559">
    <property type="component" value="Chromosome R"/>
</dbReference>
<dbReference type="FunFam" id="1.20.1250.20:FF:000386">
    <property type="entry name" value="MFS general substrate transporter"/>
    <property type="match status" value="1"/>
</dbReference>
<dbReference type="GeneID" id="3638944"/>
<reference evidence="10 11" key="2">
    <citation type="journal article" date="2007" name="Genome Biol.">
        <title>Assembly of the Candida albicans genome into sixteen supercontigs aligned on the eight chromosomes.</title>
        <authorList>
            <person name="van het Hoog M."/>
            <person name="Rast T.J."/>
            <person name="Martchenko M."/>
            <person name="Grindle S."/>
            <person name="Dignard D."/>
            <person name="Hogues H."/>
            <person name="Cuomo C."/>
            <person name="Berriman M."/>
            <person name="Scherer S."/>
            <person name="Magee B.B."/>
            <person name="Whiteway M."/>
            <person name="Chibana H."/>
            <person name="Nantel A."/>
            <person name="Magee P.T."/>
        </authorList>
    </citation>
    <scope>GENOME REANNOTATION</scope>
    <source>
        <strain evidence="11">SC5314 / ATCC MYA-2876</strain>
    </source>
</reference>
<protein>
    <recommendedName>
        <fullName evidence="12">Major facilitator superfamily (MFS) profile domain-containing protein</fullName>
    </recommendedName>
</protein>
<feature type="transmembrane region" description="Helical" evidence="8">
    <location>
        <begin position="175"/>
        <end position="199"/>
    </location>
</feature>
<keyword evidence="11" id="KW-1185">Reference proteome</keyword>
<dbReference type="CGD" id="CAL0000177995">
    <property type="gene designation" value="orf19.7666"/>
</dbReference>
<dbReference type="Pfam" id="PF07690">
    <property type="entry name" value="MFS_1"/>
    <property type="match status" value="1"/>
</dbReference>
<evidence type="ECO:0008006" key="12">
    <source>
        <dbReference type="Google" id="ProtNLM"/>
    </source>
</evidence>
<comment type="similarity">
    <text evidence="7">Belongs to the major facilitator superfamily. Allantoate permease family.</text>
</comment>
<proteinExistence type="inferred from homology"/>
<feature type="transmembrane region" description="Helical" evidence="8">
    <location>
        <begin position="211"/>
        <end position="232"/>
    </location>
</feature>
<dbReference type="FunFam" id="1.20.1250.20:FF:000065">
    <property type="entry name" value="Putative MFS pantothenate transporter"/>
    <property type="match status" value="1"/>
</dbReference>
<dbReference type="GO" id="GO:0016020">
    <property type="term" value="C:membrane"/>
    <property type="evidence" value="ECO:0000318"/>
    <property type="project" value="GO_Central"/>
</dbReference>
<keyword evidence="5 8" id="KW-1133">Transmembrane helix</keyword>
<dbReference type="GO" id="GO:0005886">
    <property type="term" value="C:plasma membrane"/>
    <property type="evidence" value="ECO:0007669"/>
    <property type="project" value="UniProtKB-SubCell"/>
</dbReference>
<dbReference type="OrthoDB" id="3639251at2759"/>
<feature type="transmembrane region" description="Helical" evidence="8">
    <location>
        <begin position="355"/>
        <end position="373"/>
    </location>
</feature>
<dbReference type="VEuPathDB" id="FungiDB:CR_10770W_A"/>
<dbReference type="eggNOG" id="KOG2533">
    <property type="taxonomic scope" value="Eukaryota"/>
</dbReference>
<keyword evidence="3" id="KW-1003">Cell membrane</keyword>
<evidence type="ECO:0000256" key="7">
    <source>
        <dbReference type="ARBA" id="ARBA00037968"/>
    </source>
</evidence>
<evidence type="ECO:0000313" key="11">
    <source>
        <dbReference type="Proteomes" id="UP000000559"/>
    </source>
</evidence>
<dbReference type="RefSeq" id="XP_719425.1">
    <property type="nucleotide sequence ID" value="XM_714332.1"/>
</dbReference>
<gene>
    <name evidence="10" type="ordered locus">CAALFM_CR10770WA</name>
    <name evidence="9" type="ordered locus">orf19.7666</name>
</gene>
<evidence type="ECO:0000313" key="10">
    <source>
        <dbReference type="EMBL" id="AOW31725.1"/>
    </source>
</evidence>
<evidence type="ECO:0000256" key="4">
    <source>
        <dbReference type="ARBA" id="ARBA00022692"/>
    </source>
</evidence>
<feature type="transmembrane region" description="Helical" evidence="8">
    <location>
        <begin position="446"/>
        <end position="468"/>
    </location>
</feature>
<dbReference type="GO" id="GO:0022857">
    <property type="term" value="F:transmembrane transporter activity"/>
    <property type="evidence" value="ECO:0000318"/>
    <property type="project" value="GO_Central"/>
</dbReference>
<sequence>MVNHKNSGGLATKDNVSITQDEISHDEISQSDTPYIDISLDIDEEEVQRRNNSKWFQVKKFWWDGTGKHPKEQQYLMKLDFFLLTSSCLGYFIKNLNQTNVTTAFVNGMDEYYGMNKNQYNYLLTMFTIGYIIGQIPSNMLLHKISIRYYLGGLEIFWAFLTLIMITVPSHKIKALYALRFLSGFTESAYFPCLEYILGAHYSKDEVSKRSAWFAISGNLSGIVSGPLQQAIIKRFSKSGMPPFKWMFVFDAVISFPIGIYTVFANPNTPSTTNSWYFTEDDKKVGLERRRLIGAEINTKTNYSWKKVKSFFNTWHIYVFPIVFLCYNNSCAAIGQPTFQTWLKLTLKKPSSVYNSYPSIISGVGIAMALLFAYLNDYLGGRKNVWFVSGFFVPLIIGCALLAKWNIPIGLHYLCYFLVGVPTSWGQPFIFSWINRLLYHNDMKRNFVVVVTNTLPYVTGAFVPIFVWNTNDKPEYFIGFSYTAALSALGLVATFVAHYLTIQDENGVTLKDLESYGSTEFSK</sequence>
<dbReference type="InterPro" id="IPR011701">
    <property type="entry name" value="MFS"/>
</dbReference>
<keyword evidence="4 8" id="KW-0812">Transmembrane</keyword>
<evidence type="ECO:0000256" key="8">
    <source>
        <dbReference type="SAM" id="Phobius"/>
    </source>
</evidence>
<dbReference type="KEGG" id="cal:CAALFM_CR10770WA"/>
<evidence type="ECO:0000256" key="5">
    <source>
        <dbReference type="ARBA" id="ARBA00022989"/>
    </source>
</evidence>
<organism evidence="10 11">
    <name type="scientific">Candida albicans (strain SC5314 / ATCC MYA-2876)</name>
    <name type="common">Yeast</name>
    <dbReference type="NCBI Taxonomy" id="237561"/>
    <lineage>
        <taxon>Eukaryota</taxon>
        <taxon>Fungi</taxon>
        <taxon>Dikarya</taxon>
        <taxon>Ascomycota</taxon>
        <taxon>Saccharomycotina</taxon>
        <taxon>Pichiomycetes</taxon>
        <taxon>Debaryomycetaceae</taxon>
        <taxon>Candida/Lodderomyces clade</taxon>
        <taxon>Candida</taxon>
    </lineage>
</organism>
<feature type="transmembrane region" description="Helical" evidence="8">
    <location>
        <begin position="411"/>
        <end position="434"/>
    </location>
</feature>
<feature type="transmembrane region" description="Helical" evidence="8">
    <location>
        <begin position="480"/>
        <end position="501"/>
    </location>
</feature>
<dbReference type="PANTHER" id="PTHR43791">
    <property type="entry name" value="PERMEASE-RELATED"/>
    <property type="match status" value="1"/>
</dbReference>
<keyword evidence="6 8" id="KW-0472">Membrane</keyword>
<evidence type="ECO:0000256" key="2">
    <source>
        <dbReference type="ARBA" id="ARBA00022448"/>
    </source>
</evidence>
<comment type="subcellular location">
    <subcellularLocation>
        <location evidence="1">Cell membrane</location>
        <topology evidence="1">Multi-pass membrane protein</topology>
    </subcellularLocation>
</comment>
<reference evidence="10 11" key="3">
    <citation type="journal article" date="2013" name="Genome Biol.">
        <title>Assembly of a phased diploid Candida albicans genome facilitates allele-specific measurements and provides a simple model for repeat and indel structure.</title>
        <authorList>
            <person name="Muzzey D."/>
            <person name="Schwartz K."/>
            <person name="Weissman J.S."/>
            <person name="Sherlock G."/>
        </authorList>
    </citation>
    <scope>NUCLEOTIDE SEQUENCE [LARGE SCALE GENOMIC DNA]</scope>
    <source>
        <strain evidence="11">SC5314 / ATCC MYA-2876</strain>
    </source>
</reference>
<dbReference type="SUPFAM" id="SSF103473">
    <property type="entry name" value="MFS general substrate transporter"/>
    <property type="match status" value="1"/>
</dbReference>
<evidence type="ECO:0000256" key="6">
    <source>
        <dbReference type="ARBA" id="ARBA00023136"/>
    </source>
</evidence>